<evidence type="ECO:0000259" key="1">
    <source>
        <dbReference type="Pfam" id="PF03625"/>
    </source>
</evidence>
<name>A0A1M7MFW9_9BACT</name>
<dbReference type="EMBL" id="FRCY01000004">
    <property type="protein sequence ID" value="SHM89759.1"/>
    <property type="molecule type" value="Genomic_DNA"/>
</dbReference>
<dbReference type="STRING" id="388280.SAMN04488057_104278"/>
<sequence length="129" mass="14522">MEYYHSKLVKNSSFQDVVDHVVKELGKEGFGVLTEIDVQETMKHKLNIDFNPYKILGACNPEYAFKALKAEDKIGTMLPCNVIVQDLMDGHMEVSVVDPISSMQAIANEDLEIVALNIRQKLLDVLQNV</sequence>
<protein>
    <submittedName>
        <fullName evidence="2">Uncharacterized conserved protein, DUF302 family</fullName>
    </submittedName>
</protein>
<organism evidence="2 3">
    <name type="scientific">Cyclobacterium lianum</name>
    <dbReference type="NCBI Taxonomy" id="388280"/>
    <lineage>
        <taxon>Bacteria</taxon>
        <taxon>Pseudomonadati</taxon>
        <taxon>Bacteroidota</taxon>
        <taxon>Cytophagia</taxon>
        <taxon>Cytophagales</taxon>
        <taxon>Cyclobacteriaceae</taxon>
        <taxon>Cyclobacterium</taxon>
    </lineage>
</organism>
<dbReference type="Gene3D" id="3.30.310.70">
    <property type="entry name" value="TT1751-like domain"/>
    <property type="match status" value="1"/>
</dbReference>
<feature type="domain" description="DUF302" evidence="1">
    <location>
        <begin position="36"/>
        <end position="99"/>
    </location>
</feature>
<dbReference type="Pfam" id="PF03625">
    <property type="entry name" value="DUF302"/>
    <property type="match status" value="1"/>
</dbReference>
<evidence type="ECO:0000313" key="2">
    <source>
        <dbReference type="EMBL" id="SHM89759.1"/>
    </source>
</evidence>
<dbReference type="Proteomes" id="UP000184513">
    <property type="component" value="Unassembled WGS sequence"/>
</dbReference>
<dbReference type="SUPFAM" id="SSF103247">
    <property type="entry name" value="TT1751-like"/>
    <property type="match status" value="1"/>
</dbReference>
<gene>
    <name evidence="2" type="ORF">SAMN04488057_104278</name>
</gene>
<dbReference type="CDD" id="cd14797">
    <property type="entry name" value="DUF302"/>
    <property type="match status" value="1"/>
</dbReference>
<dbReference type="PANTHER" id="PTHR38342:SF1">
    <property type="entry name" value="SLR5037 PROTEIN"/>
    <property type="match status" value="1"/>
</dbReference>
<proteinExistence type="predicted"/>
<accession>A0A1M7MFW9</accession>
<dbReference type="InterPro" id="IPR016796">
    <property type="entry name" value="UCP021774"/>
</dbReference>
<evidence type="ECO:0000313" key="3">
    <source>
        <dbReference type="Proteomes" id="UP000184513"/>
    </source>
</evidence>
<reference evidence="2 3" key="1">
    <citation type="submission" date="2016-11" db="EMBL/GenBank/DDBJ databases">
        <authorList>
            <person name="Jaros S."/>
            <person name="Januszkiewicz K."/>
            <person name="Wedrychowicz H."/>
        </authorList>
    </citation>
    <scope>NUCLEOTIDE SEQUENCE [LARGE SCALE GENOMIC DNA]</scope>
    <source>
        <strain evidence="2 3">CGMCC 1.6102</strain>
    </source>
</reference>
<dbReference type="PIRSF" id="PIRSF021774">
    <property type="entry name" value="UCP021774"/>
    <property type="match status" value="1"/>
</dbReference>
<dbReference type="InterPro" id="IPR035923">
    <property type="entry name" value="TT1751-like_sf"/>
</dbReference>
<dbReference type="PANTHER" id="PTHR38342">
    <property type="entry name" value="SLR5037 PROTEIN"/>
    <property type="match status" value="1"/>
</dbReference>
<dbReference type="RefSeq" id="WP_073094052.1">
    <property type="nucleotide sequence ID" value="NZ_FRCY01000004.1"/>
</dbReference>
<dbReference type="AlphaFoldDB" id="A0A1M7MFW9"/>
<dbReference type="OrthoDB" id="9791067at2"/>
<dbReference type="InterPro" id="IPR005180">
    <property type="entry name" value="DUF302"/>
</dbReference>
<keyword evidence="3" id="KW-1185">Reference proteome</keyword>